<dbReference type="InterPro" id="IPR021317">
    <property type="entry name" value="DUF2917"/>
</dbReference>
<dbReference type="RefSeq" id="WP_121458392.1">
    <property type="nucleotide sequence ID" value="NZ_RBXP01000015.1"/>
</dbReference>
<reference evidence="1 2" key="1">
    <citation type="submission" date="2018-10" db="EMBL/GenBank/DDBJ databases">
        <title>Genomic Encyclopedia of Type Strains, Phase IV (KMG-IV): sequencing the most valuable type-strain genomes for metagenomic binning, comparative biology and taxonomic classification.</title>
        <authorList>
            <person name="Goeker M."/>
        </authorList>
    </citation>
    <scope>NUCLEOTIDE SEQUENCE [LARGE SCALE GENOMIC DNA]</scope>
    <source>
        <strain evidence="1 2">DSM 23841</strain>
    </source>
</reference>
<dbReference type="OrthoDB" id="9005660at2"/>
<keyword evidence="2" id="KW-1185">Reference proteome</keyword>
<proteinExistence type="predicted"/>
<dbReference type="Proteomes" id="UP000270626">
    <property type="component" value="Unassembled WGS sequence"/>
</dbReference>
<accession>A0A495WEA9</accession>
<dbReference type="Pfam" id="PF11142">
    <property type="entry name" value="DUF2917"/>
    <property type="match status" value="1"/>
</dbReference>
<evidence type="ECO:0000313" key="1">
    <source>
        <dbReference type="EMBL" id="RKT58128.1"/>
    </source>
</evidence>
<gene>
    <name evidence="1" type="ORF">DFR40_2071</name>
</gene>
<name>A0A495WEA9_9RHOO</name>
<sequence>MTEHPNLSGSLFCRLQLSSEQLVRLSPRRVAALSVDDGRAWITRPGETTDLILGPGQHLCLAADGAPLLVSGFDSGRPAALCVEFRARAADWRLRLARRLLAPGGTLSGAWQ</sequence>
<dbReference type="AlphaFoldDB" id="A0A495WEA9"/>
<protein>
    <submittedName>
        <fullName evidence="1">DUF2917 family protein</fullName>
    </submittedName>
</protein>
<evidence type="ECO:0000313" key="2">
    <source>
        <dbReference type="Proteomes" id="UP000270626"/>
    </source>
</evidence>
<comment type="caution">
    <text evidence="1">The sequence shown here is derived from an EMBL/GenBank/DDBJ whole genome shotgun (WGS) entry which is preliminary data.</text>
</comment>
<organism evidence="1 2">
    <name type="scientific">Azonexus fungiphilus</name>
    <dbReference type="NCBI Taxonomy" id="146940"/>
    <lineage>
        <taxon>Bacteria</taxon>
        <taxon>Pseudomonadati</taxon>
        <taxon>Pseudomonadota</taxon>
        <taxon>Betaproteobacteria</taxon>
        <taxon>Rhodocyclales</taxon>
        <taxon>Azonexaceae</taxon>
        <taxon>Azonexus</taxon>
    </lineage>
</organism>
<dbReference type="EMBL" id="RBXP01000015">
    <property type="protein sequence ID" value="RKT58128.1"/>
    <property type="molecule type" value="Genomic_DNA"/>
</dbReference>